<dbReference type="AlphaFoldDB" id="A0A6C2UGD5"/>
<keyword evidence="1" id="KW-0812">Transmembrane</keyword>
<keyword evidence="1" id="KW-0472">Membrane</keyword>
<organism evidence="2 3">
    <name type="scientific">Pontiella sulfatireligans</name>
    <dbReference type="NCBI Taxonomy" id="2750658"/>
    <lineage>
        <taxon>Bacteria</taxon>
        <taxon>Pseudomonadati</taxon>
        <taxon>Kiritimatiellota</taxon>
        <taxon>Kiritimatiellia</taxon>
        <taxon>Kiritimatiellales</taxon>
        <taxon>Pontiellaceae</taxon>
        <taxon>Pontiella</taxon>
    </lineage>
</organism>
<evidence type="ECO:0000313" key="3">
    <source>
        <dbReference type="Proteomes" id="UP000346198"/>
    </source>
</evidence>
<proteinExistence type="predicted"/>
<evidence type="ECO:0000313" key="2">
    <source>
        <dbReference type="EMBL" id="VGO19272.1"/>
    </source>
</evidence>
<evidence type="ECO:0008006" key="4">
    <source>
        <dbReference type="Google" id="ProtNLM"/>
    </source>
</evidence>
<reference evidence="2 3" key="1">
    <citation type="submission" date="2019-04" db="EMBL/GenBank/DDBJ databases">
        <authorList>
            <person name="Van Vliet M D."/>
        </authorList>
    </citation>
    <scope>NUCLEOTIDE SEQUENCE [LARGE SCALE GENOMIC DNA]</scope>
    <source>
        <strain evidence="2 3">F21</strain>
    </source>
</reference>
<accession>A0A6C2UGD5</accession>
<sequence>MNPIVYIVLAVNLIGFIQMGIDKRLAVKGKQRIPEAQLIAPAFLGGIIGIVAGMLAFRHKTAKRSFQLKLASVVLVFAGMACYLFIRARS</sequence>
<dbReference type="RefSeq" id="WP_136060687.1">
    <property type="nucleotide sequence ID" value="NZ_CAAHFH010000001.1"/>
</dbReference>
<keyword evidence="1" id="KW-1133">Transmembrane helix</keyword>
<dbReference type="EMBL" id="CAAHFH010000001">
    <property type="protein sequence ID" value="VGO19272.1"/>
    <property type="molecule type" value="Genomic_DNA"/>
</dbReference>
<gene>
    <name evidence="2" type="ORF">SCARR_01330</name>
</gene>
<dbReference type="Pfam" id="PF06961">
    <property type="entry name" value="DUF1294"/>
    <property type="match status" value="1"/>
</dbReference>
<dbReference type="Proteomes" id="UP000346198">
    <property type="component" value="Unassembled WGS sequence"/>
</dbReference>
<protein>
    <recommendedName>
        <fullName evidence="4">DUF1294 domain-containing protein</fullName>
    </recommendedName>
</protein>
<feature type="transmembrane region" description="Helical" evidence="1">
    <location>
        <begin position="6"/>
        <end position="26"/>
    </location>
</feature>
<keyword evidence="3" id="KW-1185">Reference proteome</keyword>
<evidence type="ECO:0000256" key="1">
    <source>
        <dbReference type="SAM" id="Phobius"/>
    </source>
</evidence>
<feature type="transmembrane region" description="Helical" evidence="1">
    <location>
        <begin position="38"/>
        <end position="57"/>
    </location>
</feature>
<name>A0A6C2UGD5_9BACT</name>
<feature type="transmembrane region" description="Helical" evidence="1">
    <location>
        <begin position="69"/>
        <end position="86"/>
    </location>
</feature>
<dbReference type="InterPro" id="IPR010718">
    <property type="entry name" value="DUF1294"/>
</dbReference>